<protein>
    <submittedName>
        <fullName evidence="5">Molybdopterin dehydrogenase FAD binding domain-containing protein</fullName>
    </submittedName>
</protein>
<reference evidence="5 6" key="1">
    <citation type="submission" date="2016-10" db="EMBL/GenBank/DDBJ databases">
        <authorList>
            <person name="de Groot N.N."/>
        </authorList>
    </citation>
    <scope>NUCLEOTIDE SEQUENCE [LARGE SCALE GENOMIC DNA]</scope>
    <source>
        <strain evidence="5 6">DSM 2784</strain>
    </source>
</reference>
<accession>A0A1G5RQA3</accession>
<dbReference type="GO" id="GO:0016491">
    <property type="term" value="F:oxidoreductase activity"/>
    <property type="evidence" value="ECO:0007669"/>
    <property type="project" value="UniProtKB-KW"/>
</dbReference>
<evidence type="ECO:0000313" key="6">
    <source>
        <dbReference type="Proteomes" id="UP000199208"/>
    </source>
</evidence>
<keyword evidence="2" id="KW-0274">FAD</keyword>
<dbReference type="AlphaFoldDB" id="A0A1G5RQA3"/>
<name>A0A1G5RQA3_9FIRM</name>
<sequence length="297" mass="32328">MIPFEFVFERPSAPKEAFELWNKVAEAGQTPLYFSGGTEIVTAMRKGSVKADVVIDLKGIEAYTAHGVGLSPLNKDTLWLGGGLSLNALSDKLPGSLLQAVASGIADHTVRNTLTLGGNLCGRLPYREMALALLTLSADAVLYTSEGLVRQPLHEAFHKRLQLRAGELLLGFELAPSAVSSVDDVDGQATRFFRRRRQKHTEIDYPICHVVVTRRGDAYKAAVGGVSAYVWYGEKTAAAIQADATPEEQAMVVWQRLEELAVDDLRASKAYKLGLLKRDLVEAFTVLGKTEEAGEAR</sequence>
<dbReference type="Pfam" id="PF00941">
    <property type="entry name" value="FAD_binding_5"/>
    <property type="match status" value="1"/>
</dbReference>
<evidence type="ECO:0000256" key="3">
    <source>
        <dbReference type="ARBA" id="ARBA00023002"/>
    </source>
</evidence>
<dbReference type="GO" id="GO:0071949">
    <property type="term" value="F:FAD binding"/>
    <property type="evidence" value="ECO:0007669"/>
    <property type="project" value="InterPro"/>
</dbReference>
<dbReference type="SUPFAM" id="SSF56176">
    <property type="entry name" value="FAD-binding/transporter-associated domain-like"/>
    <property type="match status" value="1"/>
</dbReference>
<dbReference type="Gene3D" id="3.30.43.10">
    <property type="entry name" value="Uridine Diphospho-n-acetylenolpyruvylglucosamine Reductase, domain 2"/>
    <property type="match status" value="1"/>
</dbReference>
<keyword evidence="6" id="KW-1185">Reference proteome</keyword>
<dbReference type="InterPro" id="IPR051312">
    <property type="entry name" value="Diverse_Substr_Oxidored"/>
</dbReference>
<dbReference type="InterPro" id="IPR016167">
    <property type="entry name" value="FAD-bd_PCMH_sub1"/>
</dbReference>
<dbReference type="InterPro" id="IPR036683">
    <property type="entry name" value="CO_DH_flav_C_dom_sf"/>
</dbReference>
<proteinExistence type="predicted"/>
<dbReference type="InterPro" id="IPR002346">
    <property type="entry name" value="Mopterin_DH_FAD-bd"/>
</dbReference>
<dbReference type="Gene3D" id="3.30.465.10">
    <property type="match status" value="1"/>
</dbReference>
<dbReference type="OrthoDB" id="9789842at2"/>
<keyword evidence="1" id="KW-0285">Flavoprotein</keyword>
<dbReference type="PROSITE" id="PS51387">
    <property type="entry name" value="FAD_PCMH"/>
    <property type="match status" value="1"/>
</dbReference>
<dbReference type="EMBL" id="FMWL01000001">
    <property type="protein sequence ID" value="SCZ76283.1"/>
    <property type="molecule type" value="Genomic_DNA"/>
</dbReference>
<dbReference type="InterPro" id="IPR036318">
    <property type="entry name" value="FAD-bd_PCMH-like_sf"/>
</dbReference>
<evidence type="ECO:0000256" key="2">
    <source>
        <dbReference type="ARBA" id="ARBA00022827"/>
    </source>
</evidence>
<gene>
    <name evidence="5" type="ORF">SAMN03080599_00160</name>
</gene>
<dbReference type="SUPFAM" id="SSF55447">
    <property type="entry name" value="CO dehydrogenase flavoprotein C-terminal domain-like"/>
    <property type="match status" value="1"/>
</dbReference>
<evidence type="ECO:0000256" key="1">
    <source>
        <dbReference type="ARBA" id="ARBA00022630"/>
    </source>
</evidence>
<dbReference type="InterPro" id="IPR016169">
    <property type="entry name" value="FAD-bd_PCMH_sub2"/>
</dbReference>
<evidence type="ECO:0000259" key="4">
    <source>
        <dbReference type="PROSITE" id="PS51387"/>
    </source>
</evidence>
<dbReference type="RefSeq" id="WP_092588983.1">
    <property type="nucleotide sequence ID" value="NZ_FMWL01000001.1"/>
</dbReference>
<dbReference type="PANTHER" id="PTHR42659">
    <property type="entry name" value="XANTHINE DEHYDROGENASE SUBUNIT C-RELATED"/>
    <property type="match status" value="1"/>
</dbReference>
<evidence type="ECO:0000313" key="5">
    <source>
        <dbReference type="EMBL" id="SCZ76283.1"/>
    </source>
</evidence>
<organism evidence="5 6">
    <name type="scientific">Acidaminobacter hydrogenoformans DSM 2784</name>
    <dbReference type="NCBI Taxonomy" id="1120920"/>
    <lineage>
        <taxon>Bacteria</taxon>
        <taxon>Bacillati</taxon>
        <taxon>Bacillota</taxon>
        <taxon>Clostridia</taxon>
        <taxon>Peptostreptococcales</taxon>
        <taxon>Acidaminobacteraceae</taxon>
        <taxon>Acidaminobacter</taxon>
    </lineage>
</organism>
<dbReference type="InterPro" id="IPR016166">
    <property type="entry name" value="FAD-bd_PCMH"/>
</dbReference>
<keyword evidence="3" id="KW-0560">Oxidoreductase</keyword>
<feature type="domain" description="FAD-binding PCMH-type" evidence="4">
    <location>
        <begin position="1"/>
        <end position="179"/>
    </location>
</feature>
<dbReference type="PANTHER" id="PTHR42659:SF2">
    <property type="entry name" value="XANTHINE DEHYDROGENASE SUBUNIT C-RELATED"/>
    <property type="match status" value="1"/>
</dbReference>
<dbReference type="Proteomes" id="UP000199208">
    <property type="component" value="Unassembled WGS sequence"/>
</dbReference>
<dbReference type="STRING" id="1120920.SAMN03080599_00160"/>